<proteinExistence type="predicted"/>
<feature type="compositionally biased region" description="Low complexity" evidence="1">
    <location>
        <begin position="57"/>
        <end position="68"/>
    </location>
</feature>
<reference evidence="2" key="1">
    <citation type="submission" date="2023-08" db="EMBL/GenBank/DDBJ databases">
        <authorList>
            <person name="Audoor S."/>
            <person name="Bilcke G."/>
        </authorList>
    </citation>
    <scope>NUCLEOTIDE SEQUENCE</scope>
</reference>
<evidence type="ECO:0000313" key="2">
    <source>
        <dbReference type="EMBL" id="CAJ1932784.1"/>
    </source>
</evidence>
<evidence type="ECO:0000313" key="3">
    <source>
        <dbReference type="Proteomes" id="UP001295423"/>
    </source>
</evidence>
<feature type="compositionally biased region" description="Polar residues" evidence="1">
    <location>
        <begin position="1"/>
        <end position="15"/>
    </location>
</feature>
<feature type="region of interest" description="Disordered" evidence="1">
    <location>
        <begin position="45"/>
        <end position="70"/>
    </location>
</feature>
<protein>
    <submittedName>
        <fullName evidence="2">Uncharacterized protein</fullName>
    </submittedName>
</protein>
<organism evidence="2 3">
    <name type="scientific">Cylindrotheca closterium</name>
    <dbReference type="NCBI Taxonomy" id="2856"/>
    <lineage>
        <taxon>Eukaryota</taxon>
        <taxon>Sar</taxon>
        <taxon>Stramenopiles</taxon>
        <taxon>Ochrophyta</taxon>
        <taxon>Bacillariophyta</taxon>
        <taxon>Bacillariophyceae</taxon>
        <taxon>Bacillariophycidae</taxon>
        <taxon>Bacillariales</taxon>
        <taxon>Bacillariaceae</taxon>
        <taxon>Cylindrotheca</taxon>
    </lineage>
</organism>
<gene>
    <name evidence="2" type="ORF">CYCCA115_LOCUS3010</name>
</gene>
<keyword evidence="3" id="KW-1185">Reference proteome</keyword>
<accession>A0AAD2FEI6</accession>
<evidence type="ECO:0000256" key="1">
    <source>
        <dbReference type="SAM" id="MobiDB-lite"/>
    </source>
</evidence>
<dbReference type="Proteomes" id="UP001295423">
    <property type="component" value="Unassembled WGS sequence"/>
</dbReference>
<dbReference type="AlphaFoldDB" id="A0AAD2FEI6"/>
<sequence>MIRWSKTQQSPNPQDYNFCPPPNTQDDEDENDGFDAISYCSGSVCSRRSSLKPSRWTGNNNNNGSTSSHTRRAMMLAAADDKSARSEVSFDSIGIRQFNMTVGDNPCALGPPVQLDYNDDGSMAETFKIDTFEQKRKPRRSMRELRLSTRQRHNILRKERQLTQKEINEAVLSAQEIRKQRMETHLQSNWEQQWDEFNESAQRKLARYCGWCAVC</sequence>
<dbReference type="EMBL" id="CAKOGP040000224">
    <property type="protein sequence ID" value="CAJ1932784.1"/>
    <property type="molecule type" value="Genomic_DNA"/>
</dbReference>
<name>A0AAD2FEI6_9STRA</name>
<feature type="region of interest" description="Disordered" evidence="1">
    <location>
        <begin position="1"/>
        <end position="33"/>
    </location>
</feature>
<comment type="caution">
    <text evidence="2">The sequence shown here is derived from an EMBL/GenBank/DDBJ whole genome shotgun (WGS) entry which is preliminary data.</text>
</comment>